<dbReference type="PANTHER" id="PTHR10146:SF14">
    <property type="entry name" value="PYRIDOXAL PHOSPHATE HOMEOSTASIS PROTEIN"/>
    <property type="match status" value="1"/>
</dbReference>
<dbReference type="GO" id="GO:0030170">
    <property type="term" value="F:pyridoxal phosphate binding"/>
    <property type="evidence" value="ECO:0007669"/>
    <property type="project" value="UniProtKB-UniRule"/>
</dbReference>
<gene>
    <name evidence="6" type="ORF">IAC04_05785</name>
</gene>
<comment type="caution">
    <text evidence="6">The sequence shown here is derived from an EMBL/GenBank/DDBJ whole genome shotgun (WGS) entry which is preliminary data.</text>
</comment>
<dbReference type="EMBL" id="DXAW01000097">
    <property type="protein sequence ID" value="HIZ85981.1"/>
    <property type="molecule type" value="Genomic_DNA"/>
</dbReference>
<dbReference type="PANTHER" id="PTHR10146">
    <property type="entry name" value="PROLINE SYNTHETASE CO-TRANSCRIBED BACTERIAL HOMOLOG PROTEIN"/>
    <property type="match status" value="1"/>
</dbReference>
<dbReference type="HAMAP" id="MF_02087">
    <property type="entry name" value="PLP_homeostasis"/>
    <property type="match status" value="1"/>
</dbReference>
<evidence type="ECO:0000313" key="7">
    <source>
        <dbReference type="Proteomes" id="UP000824115"/>
    </source>
</evidence>
<sequence length="234" mass="26566">MGHINENILSLRQELPSGVELVAVSKFKSGEEIMEAYDAGQRVFGESRPQELKEKALSLPKDIEWHFIGHLQSNKIKMTVPYVRLIHSVDTPKLFFEIERWCRQNGHSVDVLLEMHIASEESKQGFSDEEVMDFLAGIEQARQSGDNDAYPSQVRIRGIMGMASLTEDESLIRNEFAHLNAVFDRIKALGYPFLEQFDLKSFGMTHDYRIAVEMGSNMVRIGTKIFGPRGVCLS</sequence>
<dbReference type="InterPro" id="IPR001608">
    <property type="entry name" value="Ala_racemase_N"/>
</dbReference>
<name>A0A9D2GQV1_9BACT</name>
<evidence type="ECO:0000256" key="1">
    <source>
        <dbReference type="ARBA" id="ARBA00022898"/>
    </source>
</evidence>
<dbReference type="AlphaFoldDB" id="A0A9D2GQV1"/>
<reference evidence="6" key="1">
    <citation type="journal article" date="2021" name="PeerJ">
        <title>Extensive microbial diversity within the chicken gut microbiome revealed by metagenomics and culture.</title>
        <authorList>
            <person name="Gilroy R."/>
            <person name="Ravi A."/>
            <person name="Getino M."/>
            <person name="Pursley I."/>
            <person name="Horton D.L."/>
            <person name="Alikhan N.F."/>
            <person name="Baker D."/>
            <person name="Gharbi K."/>
            <person name="Hall N."/>
            <person name="Watson M."/>
            <person name="Adriaenssens E.M."/>
            <person name="Foster-Nyarko E."/>
            <person name="Jarju S."/>
            <person name="Secka A."/>
            <person name="Antonio M."/>
            <person name="Oren A."/>
            <person name="Chaudhuri R.R."/>
            <person name="La Ragione R."/>
            <person name="Hildebrand F."/>
            <person name="Pallen M.J."/>
        </authorList>
    </citation>
    <scope>NUCLEOTIDE SEQUENCE</scope>
    <source>
        <strain evidence="6">Gambia16-554</strain>
    </source>
</reference>
<evidence type="ECO:0000256" key="2">
    <source>
        <dbReference type="HAMAP-Rule" id="MF_02087"/>
    </source>
</evidence>
<dbReference type="PIRSF" id="PIRSF004848">
    <property type="entry name" value="YBL036c_PLPDEIII"/>
    <property type="match status" value="1"/>
</dbReference>
<proteinExistence type="inferred from homology"/>
<feature type="modified residue" description="N6-(pyridoxal phosphate)lysine" evidence="2 3">
    <location>
        <position position="26"/>
    </location>
</feature>
<dbReference type="Gene3D" id="3.20.20.10">
    <property type="entry name" value="Alanine racemase"/>
    <property type="match status" value="1"/>
</dbReference>
<organism evidence="6 7">
    <name type="scientific">Candidatus Coprenecus stercoravium</name>
    <dbReference type="NCBI Taxonomy" id="2840735"/>
    <lineage>
        <taxon>Bacteria</taxon>
        <taxon>Pseudomonadati</taxon>
        <taxon>Bacteroidota</taxon>
        <taxon>Bacteroidia</taxon>
        <taxon>Bacteroidales</taxon>
        <taxon>Rikenellaceae</taxon>
        <taxon>Rikenellaceae incertae sedis</taxon>
        <taxon>Candidatus Coprenecus</taxon>
    </lineage>
</organism>
<accession>A0A9D2GQV1</accession>
<dbReference type="NCBIfam" id="TIGR00044">
    <property type="entry name" value="YggS family pyridoxal phosphate-dependent enzyme"/>
    <property type="match status" value="1"/>
</dbReference>
<dbReference type="CDD" id="cd00635">
    <property type="entry name" value="PLPDE_III_YBL036c_like"/>
    <property type="match status" value="1"/>
</dbReference>
<comment type="similarity">
    <text evidence="2 4">Belongs to the pyridoxal phosphate-binding protein YggS/PROSC family.</text>
</comment>
<evidence type="ECO:0000313" key="6">
    <source>
        <dbReference type="EMBL" id="HIZ85981.1"/>
    </source>
</evidence>
<dbReference type="InterPro" id="IPR011078">
    <property type="entry name" value="PyrdxlP_homeostasis"/>
</dbReference>
<dbReference type="SUPFAM" id="SSF51419">
    <property type="entry name" value="PLP-binding barrel"/>
    <property type="match status" value="1"/>
</dbReference>
<feature type="domain" description="Alanine racemase N-terminal" evidence="5">
    <location>
        <begin position="3"/>
        <end position="228"/>
    </location>
</feature>
<evidence type="ECO:0000256" key="4">
    <source>
        <dbReference type="RuleBase" id="RU004514"/>
    </source>
</evidence>
<dbReference type="InterPro" id="IPR029066">
    <property type="entry name" value="PLP-binding_barrel"/>
</dbReference>
<keyword evidence="1 2" id="KW-0663">Pyridoxal phosphate</keyword>
<dbReference type="Proteomes" id="UP000824115">
    <property type="component" value="Unassembled WGS sequence"/>
</dbReference>
<comment type="cofactor">
    <cofactor evidence="3">
        <name>pyridoxal 5'-phosphate</name>
        <dbReference type="ChEBI" id="CHEBI:597326"/>
    </cofactor>
</comment>
<evidence type="ECO:0000259" key="5">
    <source>
        <dbReference type="Pfam" id="PF01168"/>
    </source>
</evidence>
<dbReference type="Pfam" id="PF01168">
    <property type="entry name" value="Ala_racemase_N"/>
    <property type="match status" value="1"/>
</dbReference>
<protein>
    <recommendedName>
        <fullName evidence="2">Pyridoxal phosphate homeostasis protein</fullName>
        <shortName evidence="2">PLP homeostasis protein</shortName>
    </recommendedName>
</protein>
<comment type="function">
    <text evidence="2">Pyridoxal 5'-phosphate (PLP)-binding protein, which is involved in PLP homeostasis.</text>
</comment>
<reference evidence="6" key="2">
    <citation type="submission" date="2021-04" db="EMBL/GenBank/DDBJ databases">
        <authorList>
            <person name="Gilroy R."/>
        </authorList>
    </citation>
    <scope>NUCLEOTIDE SEQUENCE</scope>
    <source>
        <strain evidence="6">Gambia16-554</strain>
    </source>
</reference>
<evidence type="ECO:0000256" key="3">
    <source>
        <dbReference type="PIRSR" id="PIRSR004848-1"/>
    </source>
</evidence>